<proteinExistence type="predicted"/>
<dbReference type="Gene3D" id="3.20.20.70">
    <property type="entry name" value="Aldolase class I"/>
    <property type="match status" value="1"/>
</dbReference>
<keyword evidence="4" id="KW-0408">Iron</keyword>
<dbReference type="SFLD" id="SFLDF00311">
    <property type="entry name" value="heme_degradation_proteins_(Hut"/>
    <property type="match status" value="1"/>
</dbReference>
<dbReference type="SMART" id="SM00729">
    <property type="entry name" value="Elp3"/>
    <property type="match status" value="1"/>
</dbReference>
<dbReference type="InterPro" id="IPR058240">
    <property type="entry name" value="rSAM_sf"/>
</dbReference>
<dbReference type="GO" id="GO:0006779">
    <property type="term" value="P:porphyrin-containing compound biosynthetic process"/>
    <property type="evidence" value="ECO:0007669"/>
    <property type="project" value="TreeGrafter"/>
</dbReference>
<evidence type="ECO:0000256" key="4">
    <source>
        <dbReference type="ARBA" id="ARBA00023004"/>
    </source>
</evidence>
<dbReference type="InterPro" id="IPR026332">
    <property type="entry name" value="HutW"/>
</dbReference>
<evidence type="ECO:0000256" key="1">
    <source>
        <dbReference type="ARBA" id="ARBA00001966"/>
    </source>
</evidence>
<dbReference type="SFLD" id="SFLDG01082">
    <property type="entry name" value="B12-binding_domain_containing"/>
    <property type="match status" value="1"/>
</dbReference>
<dbReference type="PROSITE" id="PS51918">
    <property type="entry name" value="RADICAL_SAM"/>
    <property type="match status" value="1"/>
</dbReference>
<dbReference type="SUPFAM" id="SSF102114">
    <property type="entry name" value="Radical SAM enzymes"/>
    <property type="match status" value="1"/>
</dbReference>
<dbReference type="CDD" id="cd01335">
    <property type="entry name" value="Radical_SAM"/>
    <property type="match status" value="1"/>
</dbReference>
<dbReference type="Pfam" id="PF04055">
    <property type="entry name" value="Radical_SAM"/>
    <property type="match status" value="1"/>
</dbReference>
<dbReference type="Proteomes" id="UP000311605">
    <property type="component" value="Unassembled WGS sequence"/>
</dbReference>
<dbReference type="InterPro" id="IPR007197">
    <property type="entry name" value="rSAM"/>
</dbReference>
<evidence type="ECO:0000256" key="5">
    <source>
        <dbReference type="ARBA" id="ARBA00023014"/>
    </source>
</evidence>
<organism evidence="7 8">
    <name type="scientific">Aliirhizobium smilacinae</name>
    <dbReference type="NCBI Taxonomy" id="1395944"/>
    <lineage>
        <taxon>Bacteria</taxon>
        <taxon>Pseudomonadati</taxon>
        <taxon>Pseudomonadota</taxon>
        <taxon>Alphaproteobacteria</taxon>
        <taxon>Hyphomicrobiales</taxon>
        <taxon>Rhizobiaceae</taxon>
        <taxon>Aliirhizobium</taxon>
    </lineage>
</organism>
<name>A0A5C4XRG0_9HYPH</name>
<keyword evidence="3" id="KW-0479">Metal-binding</keyword>
<dbReference type="GO" id="GO:0051539">
    <property type="term" value="F:4 iron, 4 sulfur cluster binding"/>
    <property type="evidence" value="ECO:0007669"/>
    <property type="project" value="TreeGrafter"/>
</dbReference>
<evidence type="ECO:0000313" key="7">
    <source>
        <dbReference type="EMBL" id="TNM66176.1"/>
    </source>
</evidence>
<dbReference type="SFLD" id="SFLDS00029">
    <property type="entry name" value="Radical_SAM"/>
    <property type="match status" value="1"/>
</dbReference>
<dbReference type="RefSeq" id="WP_139675359.1">
    <property type="nucleotide sequence ID" value="NZ_VDMN01000001.1"/>
</dbReference>
<feature type="domain" description="Radical SAM core" evidence="6">
    <location>
        <begin position="55"/>
        <end position="303"/>
    </location>
</feature>
<dbReference type="AlphaFoldDB" id="A0A5C4XRG0"/>
<dbReference type="InterPro" id="IPR013785">
    <property type="entry name" value="Aldolase_TIM"/>
</dbReference>
<dbReference type="OrthoDB" id="9808022at2"/>
<dbReference type="NCBIfam" id="TIGR04107">
    <property type="entry name" value="rSAM_HutW"/>
    <property type="match status" value="1"/>
</dbReference>
<evidence type="ECO:0000259" key="6">
    <source>
        <dbReference type="PROSITE" id="PS51918"/>
    </source>
</evidence>
<evidence type="ECO:0000313" key="8">
    <source>
        <dbReference type="Proteomes" id="UP000311605"/>
    </source>
</evidence>
<keyword evidence="2" id="KW-0949">S-adenosyl-L-methionine</keyword>
<evidence type="ECO:0000256" key="3">
    <source>
        <dbReference type="ARBA" id="ARBA00022723"/>
    </source>
</evidence>
<dbReference type="InterPro" id="IPR006638">
    <property type="entry name" value="Elp3/MiaA/NifB-like_rSAM"/>
</dbReference>
<dbReference type="GO" id="GO:0032259">
    <property type="term" value="P:methylation"/>
    <property type="evidence" value="ECO:0007669"/>
    <property type="project" value="UniProtKB-KW"/>
</dbReference>
<dbReference type="EMBL" id="VDMN01000001">
    <property type="protein sequence ID" value="TNM66176.1"/>
    <property type="molecule type" value="Genomic_DNA"/>
</dbReference>
<dbReference type="PANTHER" id="PTHR13932:SF9">
    <property type="entry name" value="COPROPORPHYRINOGEN III OXIDASE"/>
    <property type="match status" value="1"/>
</dbReference>
<reference evidence="7 8" key="1">
    <citation type="submission" date="2019-06" db="EMBL/GenBank/DDBJ databases">
        <title>The draft genome of Rhizobium smilacinae PTYR-5.</title>
        <authorList>
            <person name="Liu L."/>
            <person name="Li L."/>
            <person name="Zhang X."/>
        </authorList>
    </citation>
    <scope>NUCLEOTIDE SEQUENCE [LARGE SCALE GENOMIC DNA]</scope>
    <source>
        <strain evidence="7 8">PTYR-5</strain>
    </source>
</reference>
<dbReference type="SFLD" id="SFLDG01065">
    <property type="entry name" value="anaerobic_coproporphyrinogen-I"/>
    <property type="match status" value="1"/>
</dbReference>
<evidence type="ECO:0000256" key="2">
    <source>
        <dbReference type="ARBA" id="ARBA00022691"/>
    </source>
</evidence>
<comment type="cofactor">
    <cofactor evidence="1">
        <name>[4Fe-4S] cluster</name>
        <dbReference type="ChEBI" id="CHEBI:49883"/>
    </cofactor>
</comment>
<dbReference type="GO" id="GO:0008168">
    <property type="term" value="F:methyltransferase activity"/>
    <property type="evidence" value="ECO:0007669"/>
    <property type="project" value="UniProtKB-KW"/>
</dbReference>
<keyword evidence="7" id="KW-0489">Methyltransferase</keyword>
<sequence length="451" mass="49705">MASSEELARYFAAGTGLNPFGEAFSRRNAVMPFRGKRRLPPEEMQDVWLQVLSQPGRPGKRLAYIHIPFCANHCLFCGFYRNTYVPQTGADYVDLVIEEIRREAQTNALRHNPIHAVYLGGGTPTALSAEELSRLISTVRAELPLAPDCEITVEGRIIHFTPDKIDACLEAGANRFSIGVQTFDTDVRKRQGRRSSREEVVHFLEYLRDQDRAAVVIDLIYGLPGQTLDVWQRDLETAADIGPDGLDLYGLNLIPTTPLFKAIEAGKFPATPGLNQIGAFYRTGAEFFRRRNWRQISNNHWARTTRERNLYNLLIKEGADCIAFGSGAGGSIGAVGYGLSGDLTVYGEDVRAGRKSLGMMMVSDELSALRTLVTAGFEVGHLDLGRLDRTSGRAMTPVLEPLLAQWQGAGLLSFTGGIVELTTAGRFWYSNLIAALHDILTLELGPSRDAA</sequence>
<keyword evidence="5" id="KW-0411">Iron-sulfur</keyword>
<dbReference type="GO" id="GO:0046872">
    <property type="term" value="F:metal ion binding"/>
    <property type="evidence" value="ECO:0007669"/>
    <property type="project" value="UniProtKB-KW"/>
</dbReference>
<dbReference type="GO" id="GO:0005737">
    <property type="term" value="C:cytoplasm"/>
    <property type="evidence" value="ECO:0007669"/>
    <property type="project" value="TreeGrafter"/>
</dbReference>
<accession>A0A5C4XRG0</accession>
<gene>
    <name evidence="7" type="ORF">FHP24_08205</name>
</gene>
<comment type="caution">
    <text evidence="7">The sequence shown here is derived from an EMBL/GenBank/DDBJ whole genome shotgun (WGS) entry which is preliminary data.</text>
</comment>
<dbReference type="PANTHER" id="PTHR13932">
    <property type="entry name" value="COPROPORPHYRINIGEN III OXIDASE"/>
    <property type="match status" value="1"/>
</dbReference>
<keyword evidence="8" id="KW-1185">Reference proteome</keyword>
<dbReference type="InterPro" id="IPR034505">
    <property type="entry name" value="Coproporphyrinogen-III_oxidase"/>
</dbReference>
<keyword evidence="7" id="KW-0808">Transferase</keyword>
<protein>
    <submittedName>
        <fullName evidence="7">Heme anaerobic degradation radical SAM methyltransferase ChuW/HutW</fullName>
    </submittedName>
</protein>